<proteinExistence type="inferred from homology"/>
<evidence type="ECO:0000256" key="2">
    <source>
        <dbReference type="ARBA" id="ARBA00047644"/>
    </source>
</evidence>
<dbReference type="InterPro" id="IPR016163">
    <property type="entry name" value="Ald_DH_C"/>
</dbReference>
<dbReference type="Proteomes" id="UP000694402">
    <property type="component" value="Unassembled WGS sequence"/>
</dbReference>
<dbReference type="GeneTree" id="ENSGT00940000156110"/>
<reference evidence="5" key="2">
    <citation type="submission" date="2025-09" db="UniProtKB">
        <authorList>
            <consortium name="Ensembl"/>
        </authorList>
    </citation>
    <scope>IDENTIFICATION</scope>
</reference>
<reference evidence="5" key="1">
    <citation type="submission" date="2025-08" db="UniProtKB">
        <authorList>
            <consortium name="Ensembl"/>
        </authorList>
    </citation>
    <scope>IDENTIFICATION</scope>
</reference>
<organism evidence="5 6">
    <name type="scientific">Oncorhynchus tshawytscha</name>
    <name type="common">Chinook salmon</name>
    <name type="synonym">Salmo tshawytscha</name>
    <dbReference type="NCBI Taxonomy" id="74940"/>
    <lineage>
        <taxon>Eukaryota</taxon>
        <taxon>Metazoa</taxon>
        <taxon>Chordata</taxon>
        <taxon>Craniata</taxon>
        <taxon>Vertebrata</taxon>
        <taxon>Euteleostomi</taxon>
        <taxon>Actinopterygii</taxon>
        <taxon>Neopterygii</taxon>
        <taxon>Teleostei</taxon>
        <taxon>Protacanthopterygii</taxon>
        <taxon>Salmoniformes</taxon>
        <taxon>Salmonidae</taxon>
        <taxon>Salmoninae</taxon>
        <taxon>Oncorhynchus</taxon>
    </lineage>
</organism>
<evidence type="ECO:0000259" key="4">
    <source>
        <dbReference type="Pfam" id="PF00171"/>
    </source>
</evidence>
<dbReference type="GO" id="GO:0006210">
    <property type="term" value="P:thymine catabolic process"/>
    <property type="evidence" value="ECO:0007669"/>
    <property type="project" value="TreeGrafter"/>
</dbReference>
<dbReference type="InterPro" id="IPR010061">
    <property type="entry name" value="MeMal-semiAld_DH"/>
</dbReference>
<feature type="domain" description="Aldehyde dehydrogenase" evidence="4">
    <location>
        <begin position="5"/>
        <end position="163"/>
    </location>
</feature>
<evidence type="ECO:0000313" key="5">
    <source>
        <dbReference type="Ensembl" id="ENSOTSP00005004464.2"/>
    </source>
</evidence>
<dbReference type="Ensembl" id="ENSOTST00005004986.2">
    <property type="protein sequence ID" value="ENSOTSP00005004464.2"/>
    <property type="gene ID" value="ENSOTSG00005002555.2"/>
</dbReference>
<dbReference type="InterPro" id="IPR016161">
    <property type="entry name" value="Ald_DH/histidinol_DH"/>
</dbReference>
<dbReference type="GO" id="GO:0004491">
    <property type="term" value="F:methylmalonate-semialdehyde dehydrogenase (acylating, NAD) activity"/>
    <property type="evidence" value="ECO:0007669"/>
    <property type="project" value="UniProtKB-EC"/>
</dbReference>
<dbReference type="Pfam" id="PF00171">
    <property type="entry name" value="Aldedh"/>
    <property type="match status" value="1"/>
</dbReference>
<dbReference type="FunFam" id="3.40.309.10:FF:000002">
    <property type="entry name" value="Methylmalonate-semialdehyde dehydrogenase (Acylating)"/>
    <property type="match status" value="1"/>
</dbReference>
<comment type="catalytic activity">
    <reaction evidence="3">
        <text>3-oxopropanoate + NAD(+) + CoA + H2O = hydrogencarbonate + acetyl-CoA + NADH + H(+)</text>
        <dbReference type="Rhea" id="RHEA:76615"/>
        <dbReference type="ChEBI" id="CHEBI:15377"/>
        <dbReference type="ChEBI" id="CHEBI:15378"/>
        <dbReference type="ChEBI" id="CHEBI:17544"/>
        <dbReference type="ChEBI" id="CHEBI:33190"/>
        <dbReference type="ChEBI" id="CHEBI:57287"/>
        <dbReference type="ChEBI" id="CHEBI:57288"/>
        <dbReference type="ChEBI" id="CHEBI:57540"/>
        <dbReference type="ChEBI" id="CHEBI:57945"/>
        <dbReference type="EC" id="1.2.1.27"/>
    </reaction>
    <physiologicalReaction direction="left-to-right" evidence="3">
        <dbReference type="Rhea" id="RHEA:76616"/>
    </physiologicalReaction>
</comment>
<dbReference type="PANTHER" id="PTHR43866:SF3">
    <property type="entry name" value="METHYLMALONATE-SEMIALDEHYDE DEHYDROGENASE [ACYLATING], MITOCHONDRIAL"/>
    <property type="match status" value="1"/>
</dbReference>
<evidence type="ECO:0000256" key="1">
    <source>
        <dbReference type="ARBA" id="ARBA00009986"/>
    </source>
</evidence>
<protein>
    <recommendedName>
        <fullName evidence="4">Aldehyde dehydrogenase domain-containing protein</fullName>
    </recommendedName>
</protein>
<dbReference type="InterPro" id="IPR015590">
    <property type="entry name" value="Aldehyde_DH_dom"/>
</dbReference>
<dbReference type="AlphaFoldDB" id="A0A8C8C1Q8"/>
<dbReference type="PANTHER" id="PTHR43866">
    <property type="entry name" value="MALONATE-SEMIALDEHYDE DEHYDROGENASE"/>
    <property type="match status" value="1"/>
</dbReference>
<evidence type="ECO:0000256" key="3">
    <source>
        <dbReference type="ARBA" id="ARBA00048821"/>
    </source>
</evidence>
<dbReference type="GO" id="GO:0005739">
    <property type="term" value="C:mitochondrion"/>
    <property type="evidence" value="ECO:0007669"/>
    <property type="project" value="TreeGrafter"/>
</dbReference>
<accession>A0A8C8C1Q8</accession>
<comment type="catalytic activity">
    <reaction evidence="2">
        <text>2-methyl-3-oxopropanoate + NAD(+) + CoA + H2O = propanoyl-CoA + hydrogencarbonate + NADH + H(+)</text>
        <dbReference type="Rhea" id="RHEA:20804"/>
        <dbReference type="ChEBI" id="CHEBI:15377"/>
        <dbReference type="ChEBI" id="CHEBI:15378"/>
        <dbReference type="ChEBI" id="CHEBI:17544"/>
        <dbReference type="ChEBI" id="CHEBI:57287"/>
        <dbReference type="ChEBI" id="CHEBI:57392"/>
        <dbReference type="ChEBI" id="CHEBI:57540"/>
        <dbReference type="ChEBI" id="CHEBI:57700"/>
        <dbReference type="ChEBI" id="CHEBI:57945"/>
        <dbReference type="EC" id="1.2.1.27"/>
    </reaction>
    <physiologicalReaction direction="left-to-right" evidence="2">
        <dbReference type="Rhea" id="RHEA:20805"/>
    </physiologicalReaction>
</comment>
<keyword evidence="6" id="KW-1185">Reference proteome</keyword>
<gene>
    <name evidence="5" type="primary">ALDH6A1</name>
</gene>
<dbReference type="Gene3D" id="3.40.309.10">
    <property type="entry name" value="Aldehyde Dehydrogenase, Chain A, domain 2"/>
    <property type="match status" value="1"/>
</dbReference>
<comment type="similarity">
    <text evidence="1">Belongs to the aldehyde dehydrogenase family.</text>
</comment>
<dbReference type="SUPFAM" id="SSF53720">
    <property type="entry name" value="ALDH-like"/>
    <property type="match status" value="1"/>
</dbReference>
<name>A0A8C8C1Q8_ONCTS</name>
<dbReference type="GO" id="GO:0006574">
    <property type="term" value="P:L-valine catabolic process"/>
    <property type="evidence" value="ECO:0007669"/>
    <property type="project" value="TreeGrafter"/>
</dbReference>
<sequence length="206" mass="22074">MEPEQRCMALSTAILVGKALSWLPEVVERAKALRVNAGTSPLDVGPLISQAKQKVNSLIQSGVDEGAQLLLNGRKVKGYDNGNFLGPTIIGNVTPQMKCYTEEVPGPVLVVMEAESLDDAISLVNDNPYGNSTAIFTTNGATARKYTHEVDIGQIGINVPIPVPLPIGATNFYGKSLHTDQNCSSQWKAEDSTVQTLSVYMPSMGR</sequence>
<evidence type="ECO:0000313" key="6">
    <source>
        <dbReference type="Proteomes" id="UP000694402"/>
    </source>
</evidence>